<evidence type="ECO:0000313" key="2">
    <source>
        <dbReference type="EMBL" id="MDT0645311.1"/>
    </source>
</evidence>
<protein>
    <submittedName>
        <fullName evidence="2">Glycosyltransferase family 2 protein</fullName>
        <ecNumber evidence="2">2.4.-.-</ecNumber>
    </submittedName>
</protein>
<dbReference type="SUPFAM" id="SSF53448">
    <property type="entry name" value="Nucleotide-diphospho-sugar transferases"/>
    <property type="match status" value="1"/>
</dbReference>
<dbReference type="Pfam" id="PF00535">
    <property type="entry name" value="Glycos_transf_2"/>
    <property type="match status" value="1"/>
</dbReference>
<dbReference type="PANTHER" id="PTHR22916">
    <property type="entry name" value="GLYCOSYLTRANSFERASE"/>
    <property type="match status" value="1"/>
</dbReference>
<evidence type="ECO:0000259" key="1">
    <source>
        <dbReference type="Pfam" id="PF00535"/>
    </source>
</evidence>
<feature type="domain" description="Glycosyltransferase 2-like" evidence="1">
    <location>
        <begin position="4"/>
        <end position="155"/>
    </location>
</feature>
<dbReference type="EMBL" id="JAVRHO010000002">
    <property type="protein sequence ID" value="MDT0645311.1"/>
    <property type="molecule type" value="Genomic_DNA"/>
</dbReference>
<dbReference type="PANTHER" id="PTHR22916:SF3">
    <property type="entry name" value="UDP-GLCNAC:BETAGAL BETA-1,3-N-ACETYLGLUCOSAMINYLTRANSFERASE-LIKE PROTEIN 1"/>
    <property type="match status" value="1"/>
</dbReference>
<proteinExistence type="predicted"/>
<dbReference type="InterPro" id="IPR001173">
    <property type="entry name" value="Glyco_trans_2-like"/>
</dbReference>
<dbReference type="InterPro" id="IPR029044">
    <property type="entry name" value="Nucleotide-diphossugar_trans"/>
</dbReference>
<dbReference type="EC" id="2.4.-.-" evidence="2"/>
<dbReference type="Proteomes" id="UP001245285">
    <property type="component" value="Unassembled WGS sequence"/>
</dbReference>
<dbReference type="Gene3D" id="3.90.550.10">
    <property type="entry name" value="Spore Coat Polysaccharide Biosynthesis Protein SpsA, Chain A"/>
    <property type="match status" value="1"/>
</dbReference>
<dbReference type="GO" id="GO:0016757">
    <property type="term" value="F:glycosyltransferase activity"/>
    <property type="evidence" value="ECO:0007669"/>
    <property type="project" value="UniProtKB-KW"/>
</dbReference>
<keyword evidence="2" id="KW-0328">Glycosyltransferase</keyword>
<name>A0ABU3CG91_9FLAO</name>
<organism evidence="2 3">
    <name type="scientific">Autumnicola lenta</name>
    <dbReference type="NCBI Taxonomy" id="3075593"/>
    <lineage>
        <taxon>Bacteria</taxon>
        <taxon>Pseudomonadati</taxon>
        <taxon>Bacteroidota</taxon>
        <taxon>Flavobacteriia</taxon>
        <taxon>Flavobacteriales</taxon>
        <taxon>Flavobacteriaceae</taxon>
        <taxon>Autumnicola</taxon>
    </lineage>
</organism>
<dbReference type="CDD" id="cd00761">
    <property type="entry name" value="Glyco_tranf_GTA_type"/>
    <property type="match status" value="1"/>
</dbReference>
<gene>
    <name evidence="2" type="ORF">RM545_01300</name>
</gene>
<evidence type="ECO:0000313" key="3">
    <source>
        <dbReference type="Proteomes" id="UP001245285"/>
    </source>
</evidence>
<keyword evidence="3" id="KW-1185">Reference proteome</keyword>
<sequence>MLVSIIIPCYNQGRFLNETLKSVLNQTYSNWECLIIDDGSTDDTAFLSNEWVKKDPRFLYFKQQNTGVSAARNFGLSQSKGEWIQFLDADDYLTPSKLKKCIEAYENDNSINFIGCNFKHFTNNISLTTPPFCNLYKEYLNFENILFEWNAKFSFPPHTVFLKKKLIGDTLFPLELTAQEDWYFWVSIFKKKCFTFFIDEPLVLYRSHATSRTKIKSITEDQLKVYLLFKQLLTFDEHNKLSEVLIERYLNKNALLNDRIRDIKSSNSFQTGMMVKKILRSFGMVQAGQRFFPYIKGFKKSKD</sequence>
<keyword evidence="2" id="KW-0808">Transferase</keyword>
<dbReference type="RefSeq" id="WP_311493461.1">
    <property type="nucleotide sequence ID" value="NZ_JAVRHO010000002.1"/>
</dbReference>
<reference evidence="2 3" key="1">
    <citation type="submission" date="2023-09" db="EMBL/GenBank/DDBJ databases">
        <authorList>
            <person name="Rey-Velasco X."/>
        </authorList>
    </citation>
    <scope>NUCLEOTIDE SEQUENCE [LARGE SCALE GENOMIC DNA]</scope>
    <source>
        <strain evidence="2 3">F260</strain>
    </source>
</reference>
<accession>A0ABU3CG91</accession>
<comment type="caution">
    <text evidence="2">The sequence shown here is derived from an EMBL/GenBank/DDBJ whole genome shotgun (WGS) entry which is preliminary data.</text>
</comment>